<evidence type="ECO:0000256" key="1">
    <source>
        <dbReference type="SAM" id="Phobius"/>
    </source>
</evidence>
<dbReference type="EMBL" id="JARQWQ010000006">
    <property type="protein sequence ID" value="KAK2571121.1"/>
    <property type="molecule type" value="Genomic_DNA"/>
</dbReference>
<keyword evidence="3" id="KW-1185">Reference proteome</keyword>
<comment type="caution">
    <text evidence="2">The sequence shown here is derived from an EMBL/GenBank/DDBJ whole genome shotgun (WGS) entry which is preliminary data.</text>
</comment>
<gene>
    <name evidence="2" type="ORF">P5673_003682</name>
</gene>
<keyword evidence="1" id="KW-1133">Transmembrane helix</keyword>
<dbReference type="AlphaFoldDB" id="A0AAD9R100"/>
<proteinExistence type="predicted"/>
<name>A0AAD9R100_ACRCE</name>
<reference evidence="2" key="2">
    <citation type="journal article" date="2023" name="Science">
        <title>Genomic signatures of disease resistance in endangered staghorn corals.</title>
        <authorList>
            <person name="Vollmer S.V."/>
            <person name="Selwyn J.D."/>
            <person name="Despard B.A."/>
            <person name="Roesel C.L."/>
        </authorList>
    </citation>
    <scope>NUCLEOTIDE SEQUENCE</scope>
    <source>
        <strain evidence="2">K2</strain>
    </source>
</reference>
<organism evidence="2 3">
    <name type="scientific">Acropora cervicornis</name>
    <name type="common">Staghorn coral</name>
    <dbReference type="NCBI Taxonomy" id="6130"/>
    <lineage>
        <taxon>Eukaryota</taxon>
        <taxon>Metazoa</taxon>
        <taxon>Cnidaria</taxon>
        <taxon>Anthozoa</taxon>
        <taxon>Hexacorallia</taxon>
        <taxon>Scleractinia</taxon>
        <taxon>Astrocoeniina</taxon>
        <taxon>Acroporidae</taxon>
        <taxon>Acropora</taxon>
    </lineage>
</organism>
<feature type="non-terminal residue" evidence="2">
    <location>
        <position position="109"/>
    </location>
</feature>
<evidence type="ECO:0000313" key="2">
    <source>
        <dbReference type="EMBL" id="KAK2571121.1"/>
    </source>
</evidence>
<dbReference type="Proteomes" id="UP001249851">
    <property type="component" value="Unassembled WGS sequence"/>
</dbReference>
<feature type="transmembrane region" description="Helical" evidence="1">
    <location>
        <begin position="51"/>
        <end position="70"/>
    </location>
</feature>
<reference evidence="2" key="1">
    <citation type="journal article" date="2023" name="G3 (Bethesda)">
        <title>Whole genome assembly and annotation of the endangered Caribbean coral Acropora cervicornis.</title>
        <authorList>
            <person name="Selwyn J.D."/>
            <person name="Vollmer S.V."/>
        </authorList>
    </citation>
    <scope>NUCLEOTIDE SEQUENCE</scope>
    <source>
        <strain evidence="2">K2</strain>
    </source>
</reference>
<accession>A0AAD9R100</accession>
<feature type="transmembrane region" description="Helical" evidence="1">
    <location>
        <begin position="7"/>
        <end position="31"/>
    </location>
</feature>
<keyword evidence="1" id="KW-0472">Membrane</keyword>
<evidence type="ECO:0000313" key="3">
    <source>
        <dbReference type="Proteomes" id="UP001249851"/>
    </source>
</evidence>
<protein>
    <submittedName>
        <fullName evidence="2">Uncharacterized protein</fullName>
    </submittedName>
</protein>
<sequence>MHFHRNFSFYSCALTSKVCFFVCTFIKTFPFTGLHLHQNVCLNSCSPRSKFLLLPVCAYIKSFFCVWAFIKRFALTRVRLHQKVCFLCMHFHRNFSFYSCALTSKVCFF</sequence>
<keyword evidence="1" id="KW-0812">Transmembrane</keyword>